<feature type="domain" description="Phosphatidic acid phosphatase type 2/haloperoxidase" evidence="1">
    <location>
        <begin position="149"/>
        <end position="258"/>
    </location>
</feature>
<gene>
    <name evidence="2" type="ORF">CGL56_14825</name>
</gene>
<evidence type="ECO:0000259" key="1">
    <source>
        <dbReference type="Pfam" id="PF01569"/>
    </source>
</evidence>
<dbReference type="CDD" id="cd01610">
    <property type="entry name" value="PAP2_like"/>
    <property type="match status" value="1"/>
</dbReference>
<sequence>MVRTLTVLILLVLNCSLFAQGLQLDSIFRSSERYAVNPWVSVPAIAVGAYASQQRLLSLQDKPPIPRETLQELRAEDVNGFDRIALRMDVDKHKQAIIQSDYLFNTGQWLPFGLFIWKKYRRDWFDITLMYLEAQTTQGLFYGFAPFGPTLVDRIRPKSYYPEFPYEERTDGNEWNSMFSGHVSTMSTGFYFFARMIDDYNPDLTGGQRALLYTGATVPSLLGGWLRVKGLKHYPTDVLVGLGVGAISGIGVPSLHKWWKARHRSSLSLSPVYGGGAGGLALVLKY</sequence>
<dbReference type="InterPro" id="IPR000326">
    <property type="entry name" value="PAP2/HPO"/>
</dbReference>
<name>A0A2G0CCI8_9BACT</name>
<dbReference type="SUPFAM" id="SSF48317">
    <property type="entry name" value="Acid phosphatase/Vanadium-dependent haloperoxidase"/>
    <property type="match status" value="1"/>
</dbReference>
<keyword evidence="3" id="KW-1185">Reference proteome</keyword>
<dbReference type="InterPro" id="IPR036938">
    <property type="entry name" value="PAP2/HPO_sf"/>
</dbReference>
<dbReference type="Gene3D" id="1.20.144.10">
    <property type="entry name" value="Phosphatidic acid phosphatase type 2/haloperoxidase"/>
    <property type="match status" value="1"/>
</dbReference>
<comment type="caution">
    <text evidence="2">The sequence shown here is derived from an EMBL/GenBank/DDBJ whole genome shotgun (WGS) entry which is preliminary data.</text>
</comment>
<dbReference type="EMBL" id="PDLO01000007">
    <property type="protein sequence ID" value="PHK97698.1"/>
    <property type="molecule type" value="Genomic_DNA"/>
</dbReference>
<dbReference type="AlphaFoldDB" id="A0A2G0CCI8"/>
<proteinExistence type="predicted"/>
<evidence type="ECO:0000313" key="3">
    <source>
        <dbReference type="Proteomes" id="UP000226437"/>
    </source>
</evidence>
<dbReference type="Proteomes" id="UP000226437">
    <property type="component" value="Unassembled WGS sequence"/>
</dbReference>
<protein>
    <recommendedName>
        <fullName evidence="1">Phosphatidic acid phosphatase type 2/haloperoxidase domain-containing protein</fullName>
    </recommendedName>
</protein>
<reference evidence="2 3" key="1">
    <citation type="submission" date="2017-10" db="EMBL/GenBank/DDBJ databases">
        <title>The draft genome sequence of Lewinella marina KCTC 32374.</title>
        <authorList>
            <person name="Wang K."/>
        </authorList>
    </citation>
    <scope>NUCLEOTIDE SEQUENCE [LARGE SCALE GENOMIC DNA]</scope>
    <source>
        <strain evidence="2 3">MKG-38</strain>
    </source>
</reference>
<organism evidence="2 3">
    <name type="scientific">Neolewinella marina</name>
    <dbReference type="NCBI Taxonomy" id="438751"/>
    <lineage>
        <taxon>Bacteria</taxon>
        <taxon>Pseudomonadati</taxon>
        <taxon>Bacteroidota</taxon>
        <taxon>Saprospiria</taxon>
        <taxon>Saprospirales</taxon>
        <taxon>Lewinellaceae</taxon>
        <taxon>Neolewinella</taxon>
    </lineage>
</organism>
<evidence type="ECO:0000313" key="2">
    <source>
        <dbReference type="EMBL" id="PHK97698.1"/>
    </source>
</evidence>
<accession>A0A2G0CCI8</accession>
<dbReference type="Pfam" id="PF01569">
    <property type="entry name" value="PAP2"/>
    <property type="match status" value="1"/>
</dbReference>
<dbReference type="OrthoDB" id="9806134at2"/>